<dbReference type="Gene3D" id="3.30.200.20">
    <property type="entry name" value="Phosphorylase Kinase, domain 1"/>
    <property type="match status" value="1"/>
</dbReference>
<dbReference type="PANTHER" id="PTHR44329">
    <property type="entry name" value="SERINE/THREONINE-PROTEIN KINASE TNNI3K-RELATED"/>
    <property type="match status" value="1"/>
</dbReference>
<feature type="domain" description="Protein kinase" evidence="1">
    <location>
        <begin position="111"/>
        <end position="421"/>
    </location>
</feature>
<keyword evidence="2" id="KW-0418">Kinase</keyword>
<dbReference type="OrthoDB" id="4062651at2759"/>
<dbReference type="SUPFAM" id="SSF56112">
    <property type="entry name" value="Protein kinase-like (PK-like)"/>
    <property type="match status" value="1"/>
</dbReference>
<dbReference type="EMBL" id="QKYT01000411">
    <property type="protein sequence ID" value="RIA85663.1"/>
    <property type="molecule type" value="Genomic_DNA"/>
</dbReference>
<dbReference type="InterPro" id="IPR001245">
    <property type="entry name" value="Ser-Thr/Tyr_kinase_cat_dom"/>
</dbReference>
<reference evidence="2 3" key="1">
    <citation type="submission" date="2018-06" db="EMBL/GenBank/DDBJ databases">
        <title>Comparative genomics reveals the genomic features of Rhizophagus irregularis, R. cerebriforme, R. diaphanum and Gigaspora rosea, and their symbiotic lifestyle signature.</title>
        <authorList>
            <person name="Morin E."/>
            <person name="San Clemente H."/>
            <person name="Chen E.C.H."/>
            <person name="De La Providencia I."/>
            <person name="Hainaut M."/>
            <person name="Kuo A."/>
            <person name="Kohler A."/>
            <person name="Murat C."/>
            <person name="Tang N."/>
            <person name="Roy S."/>
            <person name="Loubradou J."/>
            <person name="Henrissat B."/>
            <person name="Grigoriev I.V."/>
            <person name="Corradi N."/>
            <person name="Roux C."/>
            <person name="Martin F.M."/>
        </authorList>
    </citation>
    <scope>NUCLEOTIDE SEQUENCE [LARGE SCALE GENOMIC DNA]</scope>
    <source>
        <strain evidence="2 3">DAOM 227022</strain>
    </source>
</reference>
<evidence type="ECO:0000313" key="3">
    <source>
        <dbReference type="Proteomes" id="UP000265703"/>
    </source>
</evidence>
<dbReference type="Pfam" id="PF07714">
    <property type="entry name" value="PK_Tyr_Ser-Thr"/>
    <property type="match status" value="1"/>
</dbReference>
<organism evidence="2 3">
    <name type="scientific">Glomus cerebriforme</name>
    <dbReference type="NCBI Taxonomy" id="658196"/>
    <lineage>
        <taxon>Eukaryota</taxon>
        <taxon>Fungi</taxon>
        <taxon>Fungi incertae sedis</taxon>
        <taxon>Mucoromycota</taxon>
        <taxon>Glomeromycotina</taxon>
        <taxon>Glomeromycetes</taxon>
        <taxon>Glomerales</taxon>
        <taxon>Glomeraceae</taxon>
        <taxon>Glomus</taxon>
    </lineage>
</organism>
<evidence type="ECO:0000313" key="2">
    <source>
        <dbReference type="EMBL" id="RIA85663.1"/>
    </source>
</evidence>
<accession>A0A397SHK6</accession>
<comment type="caution">
    <text evidence="2">The sequence shown here is derived from an EMBL/GenBank/DDBJ whole genome shotgun (WGS) entry which is preliminary data.</text>
</comment>
<sequence>MTLVNVSADTLFEDDNLNKNQIIEEKSSIIHEDANYESKQRKDKNKYKYRFGICPKCYGPNNISAWCYQCDNQNLIANFQSSGNHVIDEFLLNNQRDSSGKYFEWIPFDRFENIKHLADGGFGKVYTATWLDGEKTVDEIDDPNMAFELINHVSPDNKCFLDNMMVKPPRIEIRKRTPPITVVLKSLCNSHDISMEFLSELRIHHELDSFVPECYGITKDPAQDEYMMVFKYIRGGEFRHWIKKKGVHLEWAKRIALLTAITHRLEYIHNYKIIHRDIHGGNVLLDTMIDDITEDNKLNVIFITDFGLSRPANTPFSTPEGTFGIMSYMAPELLIGQKHTFASDVYSLGILMWELAANGKTAFGDLKHDQSLMYSIYKGRRPSIPPNTPQCWSDLMQKCWDTDPNKRPTAEILYSIVNPWSRWYKDLENAKSYEYELDNRNIEDDGNIFPYPNDPEIFVEHDEGCRILYLPKQNAVDIHRQFQEAEEARLNLAKTVKKEEADSIYRSQFISYITPKDNESFQSDQDDSFWNISK</sequence>
<evidence type="ECO:0000259" key="1">
    <source>
        <dbReference type="PROSITE" id="PS50011"/>
    </source>
</evidence>
<dbReference type="InterPro" id="IPR051681">
    <property type="entry name" value="Ser/Thr_Kinases-Pseudokinases"/>
</dbReference>
<dbReference type="Proteomes" id="UP000265703">
    <property type="component" value="Unassembled WGS sequence"/>
</dbReference>
<keyword evidence="2" id="KW-0808">Transferase</keyword>
<dbReference type="GO" id="GO:0005524">
    <property type="term" value="F:ATP binding"/>
    <property type="evidence" value="ECO:0007669"/>
    <property type="project" value="InterPro"/>
</dbReference>
<dbReference type="PROSITE" id="PS50011">
    <property type="entry name" value="PROTEIN_KINASE_DOM"/>
    <property type="match status" value="1"/>
</dbReference>
<proteinExistence type="predicted"/>
<name>A0A397SHK6_9GLOM</name>
<dbReference type="InterPro" id="IPR011009">
    <property type="entry name" value="Kinase-like_dom_sf"/>
</dbReference>
<dbReference type="GO" id="GO:0004674">
    <property type="term" value="F:protein serine/threonine kinase activity"/>
    <property type="evidence" value="ECO:0007669"/>
    <property type="project" value="TreeGrafter"/>
</dbReference>
<protein>
    <submittedName>
        <fullName evidence="2">Kinase-like domain-containing protein</fullName>
    </submittedName>
</protein>
<dbReference type="InterPro" id="IPR000719">
    <property type="entry name" value="Prot_kinase_dom"/>
</dbReference>
<dbReference type="AlphaFoldDB" id="A0A397SHK6"/>
<gene>
    <name evidence="2" type="ORF">C1645_781360</name>
</gene>
<dbReference type="Gene3D" id="1.10.510.10">
    <property type="entry name" value="Transferase(Phosphotransferase) domain 1"/>
    <property type="match status" value="1"/>
</dbReference>
<keyword evidence="3" id="KW-1185">Reference proteome</keyword>